<evidence type="ECO:0000256" key="6">
    <source>
        <dbReference type="ARBA" id="ARBA00022592"/>
    </source>
</evidence>
<evidence type="ECO:0000256" key="1">
    <source>
        <dbReference type="ARBA" id="ARBA00004496"/>
    </source>
</evidence>
<dbReference type="PIRSF" id="PIRSF003107">
    <property type="entry name" value="PhoU"/>
    <property type="match status" value="1"/>
</dbReference>
<dbReference type="InterPro" id="IPR026022">
    <property type="entry name" value="PhoU_dom"/>
</dbReference>
<dbReference type="PANTHER" id="PTHR42930:SF3">
    <property type="entry name" value="PHOSPHATE-SPECIFIC TRANSPORT SYSTEM ACCESSORY PROTEIN PHOU"/>
    <property type="match status" value="1"/>
</dbReference>
<feature type="domain" description="PhoU" evidence="8">
    <location>
        <begin position="15"/>
        <end position="101"/>
    </location>
</feature>
<comment type="function">
    <text evidence="7">Plays a role in the regulation of phosphate uptake.</text>
</comment>
<dbReference type="InterPro" id="IPR038078">
    <property type="entry name" value="PhoU-like_sf"/>
</dbReference>
<dbReference type="AlphaFoldDB" id="A0A4V2VLD2"/>
<protein>
    <recommendedName>
        <fullName evidence="7">Phosphate-specific transport system accessory protein PhoU</fullName>
    </recommendedName>
</protein>
<feature type="domain" description="PhoU" evidence="8">
    <location>
        <begin position="120"/>
        <end position="199"/>
    </location>
</feature>
<evidence type="ECO:0000256" key="2">
    <source>
        <dbReference type="ARBA" id="ARBA00008107"/>
    </source>
</evidence>
<dbReference type="InterPro" id="IPR028366">
    <property type="entry name" value="PhoU"/>
</dbReference>
<keyword evidence="10" id="KW-1185">Reference proteome</keyword>
<dbReference type="Pfam" id="PF01895">
    <property type="entry name" value="PhoU"/>
    <property type="match status" value="2"/>
</dbReference>
<dbReference type="PANTHER" id="PTHR42930">
    <property type="entry name" value="PHOSPHATE-SPECIFIC TRANSPORT SYSTEM ACCESSORY PROTEIN PHOU"/>
    <property type="match status" value="1"/>
</dbReference>
<evidence type="ECO:0000259" key="8">
    <source>
        <dbReference type="Pfam" id="PF01895"/>
    </source>
</evidence>
<dbReference type="GO" id="GO:0045936">
    <property type="term" value="P:negative regulation of phosphate metabolic process"/>
    <property type="evidence" value="ECO:0007669"/>
    <property type="project" value="InterPro"/>
</dbReference>
<dbReference type="GO" id="GO:0006817">
    <property type="term" value="P:phosphate ion transport"/>
    <property type="evidence" value="ECO:0007669"/>
    <property type="project" value="UniProtKB-KW"/>
</dbReference>
<evidence type="ECO:0000256" key="7">
    <source>
        <dbReference type="PIRNR" id="PIRNR003107"/>
    </source>
</evidence>
<keyword evidence="5 7" id="KW-0963">Cytoplasm</keyword>
<dbReference type="Gene3D" id="1.20.58.220">
    <property type="entry name" value="Phosphate transport system protein phou homolog 2, domain 2"/>
    <property type="match status" value="1"/>
</dbReference>
<accession>A0A4V2VLD2</accession>
<comment type="similarity">
    <text evidence="2 7">Belongs to the PhoU family.</text>
</comment>
<reference evidence="9 10" key="1">
    <citation type="submission" date="2019-03" db="EMBL/GenBank/DDBJ databases">
        <title>Genomic Encyclopedia of Type Strains, Phase IV (KMG-IV): sequencing the most valuable type-strain genomes for metagenomic binning, comparative biology and taxonomic classification.</title>
        <authorList>
            <person name="Goeker M."/>
        </authorList>
    </citation>
    <scope>NUCLEOTIDE SEQUENCE [LARGE SCALE GENOMIC DNA]</scope>
    <source>
        <strain evidence="9 10">DSM 29481</strain>
    </source>
</reference>
<evidence type="ECO:0000313" key="10">
    <source>
        <dbReference type="Proteomes" id="UP000295773"/>
    </source>
</evidence>
<dbReference type="NCBIfam" id="TIGR02135">
    <property type="entry name" value="phoU_full"/>
    <property type="match status" value="1"/>
</dbReference>
<dbReference type="SUPFAM" id="SSF109755">
    <property type="entry name" value="PhoU-like"/>
    <property type="match status" value="1"/>
</dbReference>
<evidence type="ECO:0000313" key="9">
    <source>
        <dbReference type="EMBL" id="TCU63453.1"/>
    </source>
</evidence>
<dbReference type="RefSeq" id="WP_119983381.1">
    <property type="nucleotide sequence ID" value="NZ_JANKBG010000001.1"/>
</dbReference>
<name>A0A4V2VLD2_9FIRM</name>
<comment type="subcellular location">
    <subcellularLocation>
        <location evidence="1 7">Cytoplasm</location>
    </subcellularLocation>
</comment>
<dbReference type="EMBL" id="SMBP01000001">
    <property type="protein sequence ID" value="TCU63453.1"/>
    <property type="molecule type" value="Genomic_DNA"/>
</dbReference>
<proteinExistence type="inferred from homology"/>
<evidence type="ECO:0000256" key="4">
    <source>
        <dbReference type="ARBA" id="ARBA00022448"/>
    </source>
</evidence>
<dbReference type="GO" id="GO:0030643">
    <property type="term" value="P:intracellular phosphate ion homeostasis"/>
    <property type="evidence" value="ECO:0007669"/>
    <property type="project" value="InterPro"/>
</dbReference>
<sequence>MVKIEKELEVNEDSVKRMAESVVQMHEKVVCVLEKPSREIALDIVQGDDFINHLEEEINDQSVRSLALLSPVASDLRKVVADIKIASELERIADYAKNIAAFLIKSEVLEENVMAYAAAMEKRFIEMLKETLKAYEQRDVKAAFQLPKKDEGINQLYEELKQNLLRHPNETLVVELFEISAMLRNIERAGDHTKNICEHIIYMVKGQHYDFG</sequence>
<evidence type="ECO:0000256" key="3">
    <source>
        <dbReference type="ARBA" id="ARBA00011738"/>
    </source>
</evidence>
<gene>
    <name evidence="9" type="ORF">EDD61_101105</name>
</gene>
<comment type="caution">
    <text evidence="9">The sequence shown here is derived from an EMBL/GenBank/DDBJ whole genome shotgun (WGS) entry which is preliminary data.</text>
</comment>
<dbReference type="Proteomes" id="UP000295773">
    <property type="component" value="Unassembled WGS sequence"/>
</dbReference>
<keyword evidence="6 7" id="KW-0592">Phosphate transport</keyword>
<keyword evidence="4 7" id="KW-0813">Transport</keyword>
<dbReference type="FunFam" id="1.20.58.220:FF:000004">
    <property type="entry name" value="Phosphate-specific transport system accessory protein PhoU"/>
    <property type="match status" value="1"/>
</dbReference>
<evidence type="ECO:0000256" key="5">
    <source>
        <dbReference type="ARBA" id="ARBA00022490"/>
    </source>
</evidence>
<organism evidence="9 10">
    <name type="scientific">Longicatena caecimuris</name>
    <dbReference type="NCBI Taxonomy" id="1796635"/>
    <lineage>
        <taxon>Bacteria</taxon>
        <taxon>Bacillati</taxon>
        <taxon>Bacillota</taxon>
        <taxon>Erysipelotrichia</taxon>
        <taxon>Erysipelotrichales</taxon>
        <taxon>Erysipelotrichaceae</taxon>
        <taxon>Longicatena</taxon>
    </lineage>
</organism>
<dbReference type="GO" id="GO:0005737">
    <property type="term" value="C:cytoplasm"/>
    <property type="evidence" value="ECO:0007669"/>
    <property type="project" value="UniProtKB-SubCell"/>
</dbReference>
<comment type="subunit">
    <text evidence="3 7">Homodimer.</text>
</comment>